<dbReference type="KEGG" id="snq:CP978_17625"/>
<dbReference type="EMBL" id="CP009313">
    <property type="protein sequence ID" value="AJE41589.1"/>
    <property type="molecule type" value="Genomic_DNA"/>
</dbReference>
<dbReference type="OrthoDB" id="3543532at2"/>
<name>A0A0B5DEE2_9ACTN</name>
<keyword evidence="3" id="KW-1185">Reference proteome</keyword>
<dbReference type="AlphaFoldDB" id="A0A0B5DEE2"/>
<organism evidence="1 3">
    <name type="scientific">Streptomyces nodosus</name>
    <dbReference type="NCBI Taxonomy" id="40318"/>
    <lineage>
        <taxon>Bacteria</taxon>
        <taxon>Bacillati</taxon>
        <taxon>Actinomycetota</taxon>
        <taxon>Actinomycetes</taxon>
        <taxon>Kitasatosporales</taxon>
        <taxon>Streptomycetaceae</taxon>
        <taxon>Streptomyces</taxon>
    </lineage>
</organism>
<dbReference type="Proteomes" id="UP000325763">
    <property type="component" value="Chromosome"/>
</dbReference>
<dbReference type="RefSeq" id="WP_043448826.1">
    <property type="nucleotide sequence ID" value="NZ_CP071465.1"/>
</dbReference>
<evidence type="ECO:0000313" key="2">
    <source>
        <dbReference type="EMBL" id="QEV43338.1"/>
    </source>
</evidence>
<accession>A0A0B5DEE2</accession>
<proteinExistence type="predicted"/>
<dbReference type="Proteomes" id="UP000031526">
    <property type="component" value="Chromosome"/>
</dbReference>
<dbReference type="STRING" id="40318.SNOD_17325"/>
<reference evidence="2 4" key="3">
    <citation type="submission" date="2017-09" db="EMBL/GenBank/DDBJ databases">
        <title>Streptomyces genome completion.</title>
        <authorList>
            <person name="Lee N."/>
            <person name="Cho B.-K."/>
        </authorList>
    </citation>
    <scope>NUCLEOTIDE SEQUENCE [LARGE SCALE GENOMIC DNA]</scope>
    <source>
        <strain evidence="2 4">ATCC 14899</strain>
    </source>
</reference>
<protein>
    <recommendedName>
        <fullName evidence="5">AG2 protein</fullName>
    </recommendedName>
</protein>
<evidence type="ECO:0008006" key="5">
    <source>
        <dbReference type="Google" id="ProtNLM"/>
    </source>
</evidence>
<sequence length="760" mass="82053">MPSYHEVMTTDLSALTSAADMWDAMATELHDEVEVVYQRDVHDISLAPTLWSGLSAQVANGRFDITLKEIQAAQKEAKAVASLLRDAHANFVDLKKRVEQARDEAIKAGMKVSDQGLCHFDFSKVSQQEAFSIHHDPDLPEIEHSWSARIDAALKALNDADEGVKIALNAVVKDSDPLNGMPGGFNAGAKGDVEAYEEEAVKDIAQRLADGKKVSDEELEELQRALRDNHDDKAFSRLLLHDLGPRTMIKLGNELNERVGDADGAAKLQLAEVQTNLANTMATATAVPGSVKDAPPGSEKFKQWLASDDGTFYREWTEEMKKQGTKNFGPNTNPLYGYQSYVSLMEHADKDFDDQFLYDLGDQVIKAEKDHPGIFTMWGPGHKGIETDAVDGVLDLMSRNPDAATAFLDPQGNGTGGNHVGNDHLKYLLGSGDGSREWPKNTITGYGITDLDDPTSKIGLGRALEAAATGHEPLSEGQPGSVPGTHTAAQARVMQSTIEILDKGAGGESVDGNLQKPLGHALADYVVDNHNILAENGTTKYGSPAGKDEIWTDGDKAGITVGKDSLMRVMRGASSDNQTYALLQDTQRLYALDQLGQAPESGGSSNDAWKNPARDLGAVTGAMNSIGSDVIFDEREGKISAANDMARYAYHGLGAPITGLPVVGDTAQRLVDAATYEWSKDVIAAAESKAQEHNSDHYAAGVTGTYNMIDAWAVDRGVDIDDEHNSKHDPNWDAWQAMKDEAKQSYSASRGDAASYLGWE</sequence>
<evidence type="ECO:0000313" key="1">
    <source>
        <dbReference type="EMBL" id="AJE41589.1"/>
    </source>
</evidence>
<evidence type="ECO:0000313" key="3">
    <source>
        <dbReference type="Proteomes" id="UP000031526"/>
    </source>
</evidence>
<reference evidence="1 3" key="2">
    <citation type="journal article" date="2016" name="Appl. Microbiol. Biotechnol.">
        <title>Exploiting the genome sequence of Streptomyces nodosus for enhanced antibiotic production.</title>
        <authorList>
            <person name="Sweeney P."/>
            <person name="Murphy C.D."/>
            <person name="Caffrey P."/>
        </authorList>
    </citation>
    <scope>NUCLEOTIDE SEQUENCE [LARGE SCALE GENOMIC DNA]</scope>
    <source>
        <strain evidence="1 3">ATCC 14899</strain>
    </source>
</reference>
<dbReference type="EMBL" id="CP023747">
    <property type="protein sequence ID" value="QEV43338.1"/>
    <property type="molecule type" value="Genomic_DNA"/>
</dbReference>
<gene>
    <name evidence="2" type="ORF">CP978_17625</name>
    <name evidence="1" type="ORF">SNOD_17325</name>
</gene>
<reference evidence="3" key="1">
    <citation type="submission" date="2014-09" db="EMBL/GenBank/DDBJ databases">
        <title>Sequence of the Streptomyces nodosus genome.</title>
        <authorList>
            <person name="Sweeney P."/>
            <person name="Stephens N."/>
            <person name="Murphy C."/>
            <person name="Caffrey P."/>
        </authorList>
    </citation>
    <scope>NUCLEOTIDE SEQUENCE [LARGE SCALE GENOMIC DNA]</scope>
    <source>
        <strain evidence="3">ATCC 14899</strain>
    </source>
</reference>
<evidence type="ECO:0000313" key="4">
    <source>
        <dbReference type="Proteomes" id="UP000325763"/>
    </source>
</evidence>
<dbReference type="HOGENOM" id="CLU_020583_0_0_11"/>